<accession>A0A1R3KUU7</accession>
<dbReference type="GO" id="GO:0006952">
    <property type="term" value="P:defense response"/>
    <property type="evidence" value="ECO:0007669"/>
    <property type="project" value="UniProtKB-KW"/>
</dbReference>
<dbReference type="Gene3D" id="1.10.8.430">
    <property type="entry name" value="Helical domain of apoptotic protease-activating factors"/>
    <property type="match status" value="2"/>
</dbReference>
<dbReference type="Pfam" id="PF23282">
    <property type="entry name" value="WHD_ROQ1"/>
    <property type="match status" value="2"/>
</dbReference>
<dbReference type="SUPFAM" id="SSF46785">
    <property type="entry name" value="Winged helix' DNA-binding domain"/>
    <property type="match status" value="2"/>
</dbReference>
<keyword evidence="7" id="KW-1185">Reference proteome</keyword>
<dbReference type="SMART" id="SM00255">
    <property type="entry name" value="TIR"/>
    <property type="match status" value="1"/>
</dbReference>
<dbReference type="InterPro" id="IPR027417">
    <property type="entry name" value="P-loop_NTPase"/>
</dbReference>
<keyword evidence="3" id="KW-0611">Plant defense</keyword>
<evidence type="ECO:0000256" key="2">
    <source>
        <dbReference type="ARBA" id="ARBA00022737"/>
    </source>
</evidence>
<dbReference type="InterPro" id="IPR036390">
    <property type="entry name" value="WH_DNA-bd_sf"/>
</dbReference>
<dbReference type="InterPro" id="IPR002182">
    <property type="entry name" value="NB-ARC"/>
</dbReference>
<evidence type="ECO:0000256" key="3">
    <source>
        <dbReference type="ARBA" id="ARBA00022821"/>
    </source>
</evidence>
<dbReference type="AlphaFoldDB" id="A0A1R3KUU7"/>
<gene>
    <name evidence="6" type="ORF">COLO4_04202</name>
</gene>
<keyword evidence="2" id="KW-0677">Repeat</keyword>
<evidence type="ECO:0000313" key="6">
    <source>
        <dbReference type="EMBL" id="OMP10871.1"/>
    </source>
</evidence>
<comment type="caution">
    <text evidence="6">The sequence shown here is derived from an EMBL/GenBank/DDBJ whole genome shotgun (WGS) entry which is preliminary data.</text>
</comment>
<dbReference type="InterPro" id="IPR042197">
    <property type="entry name" value="Apaf_helical"/>
</dbReference>
<dbReference type="PRINTS" id="PR00364">
    <property type="entry name" value="DISEASERSIST"/>
</dbReference>
<keyword evidence="1" id="KW-0433">Leucine-rich repeat</keyword>
<reference evidence="7" key="1">
    <citation type="submission" date="2013-09" db="EMBL/GenBank/DDBJ databases">
        <title>Corchorus olitorius genome sequencing.</title>
        <authorList>
            <person name="Alam M."/>
            <person name="Haque M.S."/>
            <person name="Islam M.S."/>
            <person name="Emdad E.M."/>
            <person name="Islam M.M."/>
            <person name="Ahmed B."/>
            <person name="Halim A."/>
            <person name="Hossen Q.M.M."/>
            <person name="Hossain M.Z."/>
            <person name="Ahmed R."/>
            <person name="Khan M.M."/>
            <person name="Islam R."/>
            <person name="Rashid M.M."/>
            <person name="Khan S.A."/>
            <person name="Rahman M.S."/>
            <person name="Alam M."/>
            <person name="Yahiya A.S."/>
            <person name="Khan M.S."/>
            <person name="Azam M.S."/>
            <person name="Haque T."/>
            <person name="Lashkar M.Z.H."/>
            <person name="Akhand A.I."/>
            <person name="Morshed G."/>
            <person name="Roy S."/>
            <person name="Uddin K.S."/>
            <person name="Rabeya T."/>
            <person name="Hossain A.S."/>
            <person name="Chowdhury A."/>
            <person name="Snigdha A.R."/>
            <person name="Mortoza M.S."/>
            <person name="Matin S.A."/>
            <person name="Hoque S.M.E."/>
            <person name="Islam M.K."/>
            <person name="Roy D.K."/>
            <person name="Haider R."/>
            <person name="Moosa M.M."/>
            <person name="Elias S.M."/>
            <person name="Hasan A.M."/>
            <person name="Jahan S."/>
            <person name="Shafiuddin M."/>
            <person name="Mahmood N."/>
            <person name="Shommy N.S."/>
        </authorList>
    </citation>
    <scope>NUCLEOTIDE SEQUENCE [LARGE SCALE GENOMIC DNA]</scope>
    <source>
        <strain evidence="7">cv. O-4</strain>
    </source>
</reference>
<evidence type="ECO:0000256" key="1">
    <source>
        <dbReference type="ARBA" id="ARBA00022614"/>
    </source>
</evidence>
<feature type="domain" description="TIR" evidence="5">
    <location>
        <begin position="465"/>
        <end position="630"/>
    </location>
</feature>
<sequence length="983" mass="112086">MHIKSLLNIDDYSEVCPVGIWGIPGIGKTTIAEVVFNQISTQFEGRYFVENVKDKSRKHDRLLALREKLLSKLLDEDSVYLETLRMQSSYIKSRLRRRRVLIVLDDVNDAEKFKLLVKELAGFEALELFSWHAFERNHPPHNFLMLSYWMVNYAKGLPLALKVLGSALQKQPRVYWEGVKKKLLNQVSYTNVVNVLKSSFDGLDSEQKSIFLGIACFLNGDDHIEEILASSHLSTEKYGIEDLVSKSLITLSDKRVGMHDLLQEMGCNFVRDKSLMPGKRNSLWTPEDLSHVLRNNSVSGTVYIKGIFLDPSKDKKFRSCATVFSRMRNLRLPKFFSFPAGEMETKLLPPEQGLESNSSELNYLHWEGYPPRSLPSNFDSEKLVGFSMSHCNVEDFLDGPILAYEFVCYFGFFCYVQHILYIEERENPIIVMLSSFPICLQRKLERKRQAAGMVTSASGSSNIKEKYDVFISFRGDDTRDNLTSHLYAALERKNIKAFTDYELKKGGEISGNLEKAIEESKLSIVVFSKDYASSKWCLNELVNIIDCMRSKRQQIVIPIFYGITPSQVRKQGGSLADAFTKHQLTEGENKVQRWRAALIEAAALAGWDSSVTKPESVLVDEIVKDVLERLNHDLLPYMVGLVGINSRMMHIKSLLNMDEFPEVWSVGIWGMAGTGKTTIAQVVFNQISSQFEGRCFLENVKDKSRDHDGLYALRVKLLSKLLDEDSIYLETLRTQCTYISSRLRRRKVLIVLDDVNDPAQFEILVGGIDGFGPGSRIIVTSRDRQVLINCGVYEDKIYKVMELARPEATELFNRHAFTRNHPPRDFLELSDAMVNYANGLPLALKVLGSELQKKSSRYWKDTLNKLKQVPNPKIDDVLRTSLDGLDTEQKSIFLDIACFFNGDKMDHVEETLDSCHHSIYAGIEDLMDKSLVTVSDNRLKMHELLQEIGWDVVRNESNSNPGKRSRLWTPEDVYPVLTKNSGT</sequence>
<dbReference type="PANTHER" id="PTHR11017">
    <property type="entry name" value="LEUCINE-RICH REPEAT-CONTAINING PROTEIN"/>
    <property type="match status" value="1"/>
</dbReference>
<dbReference type="SUPFAM" id="SSF52540">
    <property type="entry name" value="P-loop containing nucleoside triphosphate hydrolases"/>
    <property type="match status" value="2"/>
</dbReference>
<dbReference type="GO" id="GO:0043531">
    <property type="term" value="F:ADP binding"/>
    <property type="evidence" value="ECO:0007669"/>
    <property type="project" value="InterPro"/>
</dbReference>
<protein>
    <recommendedName>
        <fullName evidence="5">TIR domain-containing protein</fullName>
    </recommendedName>
</protein>
<dbReference type="InterPro" id="IPR058192">
    <property type="entry name" value="WHD_ROQ1-like"/>
</dbReference>
<organism evidence="6 7">
    <name type="scientific">Corchorus olitorius</name>
    <dbReference type="NCBI Taxonomy" id="93759"/>
    <lineage>
        <taxon>Eukaryota</taxon>
        <taxon>Viridiplantae</taxon>
        <taxon>Streptophyta</taxon>
        <taxon>Embryophyta</taxon>
        <taxon>Tracheophyta</taxon>
        <taxon>Spermatophyta</taxon>
        <taxon>Magnoliopsida</taxon>
        <taxon>eudicotyledons</taxon>
        <taxon>Gunneridae</taxon>
        <taxon>Pentapetalae</taxon>
        <taxon>rosids</taxon>
        <taxon>malvids</taxon>
        <taxon>Malvales</taxon>
        <taxon>Malvaceae</taxon>
        <taxon>Grewioideae</taxon>
        <taxon>Apeibeae</taxon>
        <taxon>Corchorus</taxon>
    </lineage>
</organism>
<name>A0A1R3KUU7_9ROSI</name>
<dbReference type="SUPFAM" id="SSF52200">
    <property type="entry name" value="Toll/Interleukin receptor TIR domain"/>
    <property type="match status" value="1"/>
</dbReference>
<dbReference type="Gene3D" id="3.40.50.300">
    <property type="entry name" value="P-loop containing nucleotide triphosphate hydrolases"/>
    <property type="match status" value="2"/>
</dbReference>
<dbReference type="Proteomes" id="UP000187203">
    <property type="component" value="Unassembled WGS sequence"/>
</dbReference>
<keyword evidence="4" id="KW-0520">NAD</keyword>
<dbReference type="FunFam" id="3.40.50.10140:FF:000007">
    <property type="entry name" value="Disease resistance protein (TIR-NBS-LRR class)"/>
    <property type="match status" value="1"/>
</dbReference>
<dbReference type="InterPro" id="IPR035897">
    <property type="entry name" value="Toll_tir_struct_dom_sf"/>
</dbReference>
<dbReference type="Pfam" id="PF01582">
    <property type="entry name" value="TIR"/>
    <property type="match status" value="1"/>
</dbReference>
<dbReference type="InterPro" id="IPR044974">
    <property type="entry name" value="Disease_R_plants"/>
</dbReference>
<dbReference type="Pfam" id="PF00931">
    <property type="entry name" value="NB-ARC"/>
    <property type="match status" value="2"/>
</dbReference>
<dbReference type="PROSITE" id="PS50104">
    <property type="entry name" value="TIR"/>
    <property type="match status" value="1"/>
</dbReference>
<evidence type="ECO:0000313" key="7">
    <source>
        <dbReference type="Proteomes" id="UP000187203"/>
    </source>
</evidence>
<dbReference type="GO" id="GO:0007165">
    <property type="term" value="P:signal transduction"/>
    <property type="evidence" value="ECO:0007669"/>
    <property type="project" value="InterPro"/>
</dbReference>
<proteinExistence type="predicted"/>
<evidence type="ECO:0000259" key="5">
    <source>
        <dbReference type="PROSITE" id="PS50104"/>
    </source>
</evidence>
<dbReference type="Gene3D" id="3.40.50.10140">
    <property type="entry name" value="Toll/interleukin-1 receptor homology (TIR) domain"/>
    <property type="match status" value="1"/>
</dbReference>
<dbReference type="PANTHER" id="PTHR11017:SF479">
    <property type="entry name" value="DISEASE RESISTANCE PROTEIN (TIR-NBS-LRR CLASS) FAMILY"/>
    <property type="match status" value="1"/>
</dbReference>
<dbReference type="OrthoDB" id="1357022at2759"/>
<dbReference type="EMBL" id="AWUE01011180">
    <property type="protein sequence ID" value="OMP10871.1"/>
    <property type="molecule type" value="Genomic_DNA"/>
</dbReference>
<dbReference type="InterPro" id="IPR000157">
    <property type="entry name" value="TIR_dom"/>
</dbReference>
<evidence type="ECO:0000256" key="4">
    <source>
        <dbReference type="ARBA" id="ARBA00023027"/>
    </source>
</evidence>